<accession>A0ABW7BSI3</accession>
<proteinExistence type="predicted"/>
<reference evidence="2 3" key="1">
    <citation type="submission" date="2024-10" db="EMBL/GenBank/DDBJ databases">
        <title>The Natural Products Discovery Center: Release of the First 8490 Sequenced Strains for Exploring Actinobacteria Biosynthetic Diversity.</title>
        <authorList>
            <person name="Kalkreuter E."/>
            <person name="Kautsar S.A."/>
            <person name="Yang D."/>
            <person name="Bader C.D."/>
            <person name="Teijaro C.N."/>
            <person name="Fluegel L."/>
            <person name="Davis C.M."/>
            <person name="Simpson J.R."/>
            <person name="Lauterbach L."/>
            <person name="Steele A.D."/>
            <person name="Gui C."/>
            <person name="Meng S."/>
            <person name="Li G."/>
            <person name="Viehrig K."/>
            <person name="Ye F."/>
            <person name="Su P."/>
            <person name="Kiefer A.F."/>
            <person name="Nichols A."/>
            <person name="Cepeda A.J."/>
            <person name="Yan W."/>
            <person name="Fan B."/>
            <person name="Jiang Y."/>
            <person name="Adhikari A."/>
            <person name="Zheng C.-J."/>
            <person name="Schuster L."/>
            <person name="Cowan T.M."/>
            <person name="Smanski M.J."/>
            <person name="Chevrette M.G."/>
            <person name="De Carvalho L.P.S."/>
            <person name="Shen B."/>
        </authorList>
    </citation>
    <scope>NUCLEOTIDE SEQUENCE [LARGE SCALE GENOMIC DNA]</scope>
    <source>
        <strain evidence="2 3">NPDC048229</strain>
    </source>
</reference>
<gene>
    <name evidence="2" type="ORF">ACGFYS_16255</name>
</gene>
<evidence type="ECO:0000313" key="2">
    <source>
        <dbReference type="EMBL" id="MFG3190482.1"/>
    </source>
</evidence>
<evidence type="ECO:0000313" key="3">
    <source>
        <dbReference type="Proteomes" id="UP001604282"/>
    </source>
</evidence>
<dbReference type="EMBL" id="JBICZW010000009">
    <property type="protein sequence ID" value="MFG3190482.1"/>
    <property type="molecule type" value="Genomic_DNA"/>
</dbReference>
<evidence type="ECO:0000256" key="1">
    <source>
        <dbReference type="SAM" id="MobiDB-lite"/>
    </source>
</evidence>
<dbReference type="Proteomes" id="UP001604282">
    <property type="component" value="Unassembled WGS sequence"/>
</dbReference>
<feature type="region of interest" description="Disordered" evidence="1">
    <location>
        <begin position="1"/>
        <end position="66"/>
    </location>
</feature>
<name>A0ABW7BSI3_9ACTN</name>
<organism evidence="2 3">
    <name type="scientific">Streptomyces omiyaensis</name>
    <dbReference type="NCBI Taxonomy" id="68247"/>
    <lineage>
        <taxon>Bacteria</taxon>
        <taxon>Bacillati</taxon>
        <taxon>Actinomycetota</taxon>
        <taxon>Actinomycetes</taxon>
        <taxon>Kitasatosporales</taxon>
        <taxon>Streptomycetaceae</taxon>
        <taxon>Streptomyces</taxon>
    </lineage>
</organism>
<sequence>MRTHDRLRAGPTTCPRVPHGLRAQPARDDGTGPEEPRPESGRPRVEPEAHLPYREAEGVPPLRPAG</sequence>
<dbReference type="RefSeq" id="WP_392882350.1">
    <property type="nucleotide sequence ID" value="NZ_JBICZW010000009.1"/>
</dbReference>
<keyword evidence="3" id="KW-1185">Reference proteome</keyword>
<comment type="caution">
    <text evidence="2">The sequence shown here is derived from an EMBL/GenBank/DDBJ whole genome shotgun (WGS) entry which is preliminary data.</text>
</comment>
<protein>
    <submittedName>
        <fullName evidence="2">Uncharacterized protein</fullName>
    </submittedName>
</protein>
<feature type="compositionally biased region" description="Basic and acidic residues" evidence="1">
    <location>
        <begin position="25"/>
        <end position="57"/>
    </location>
</feature>